<accession>A0A975AWJ9</accession>
<evidence type="ECO:0000256" key="9">
    <source>
        <dbReference type="ARBA" id="ARBA00023277"/>
    </source>
</evidence>
<dbReference type="PIRSF" id="PIRSF000460">
    <property type="entry name" value="Pprylas_GlgP"/>
    <property type="match status" value="1"/>
</dbReference>
<evidence type="ECO:0000256" key="4">
    <source>
        <dbReference type="ARBA" id="ARBA00022553"/>
    </source>
</evidence>
<evidence type="ECO:0000256" key="3">
    <source>
        <dbReference type="ARBA" id="ARBA00006047"/>
    </source>
</evidence>
<keyword evidence="6 12" id="KW-0328">Glycosyltransferase</keyword>
<gene>
    <name evidence="13" type="ORF">ACETAC_02060</name>
</gene>
<feature type="modified residue" description="N6-(pyridoxal phosphate)lysine" evidence="11">
    <location>
        <position position="655"/>
    </location>
</feature>
<dbReference type="AlphaFoldDB" id="A0A975AWJ9"/>
<dbReference type="Proteomes" id="UP000671913">
    <property type="component" value="Chromosome"/>
</dbReference>
<dbReference type="GO" id="GO:0005980">
    <property type="term" value="P:glycogen catabolic process"/>
    <property type="evidence" value="ECO:0007669"/>
    <property type="project" value="TreeGrafter"/>
</dbReference>
<keyword evidence="14" id="KW-1185">Reference proteome</keyword>
<dbReference type="InterPro" id="IPR000811">
    <property type="entry name" value="Glyco_trans_35"/>
</dbReference>
<evidence type="ECO:0000256" key="6">
    <source>
        <dbReference type="ARBA" id="ARBA00022676"/>
    </source>
</evidence>
<dbReference type="GO" id="GO:0008184">
    <property type="term" value="F:glycogen phosphorylase activity"/>
    <property type="evidence" value="ECO:0007669"/>
    <property type="project" value="InterPro"/>
</dbReference>
<reference evidence="13" key="1">
    <citation type="submission" date="2020-08" db="EMBL/GenBank/DDBJ databases">
        <title>Genomic insights into the carbon and energy metabolism of the first obligate autotrophic acetogenic bacterium Aceticella autotrophica gen. nov., sp. nov.</title>
        <authorList>
            <person name="Toshchakov S.V."/>
            <person name="Elcheninov A.G."/>
            <person name="Kublanov I.V."/>
            <person name="Frolov E.N."/>
            <person name="Lebedinsky A.V."/>
        </authorList>
    </citation>
    <scope>NUCLEOTIDE SEQUENCE</scope>
    <source>
        <strain evidence="13">3443-3Ac</strain>
    </source>
</reference>
<name>A0A975AWJ9_9THEO</name>
<keyword evidence="7 12" id="KW-0808">Transferase</keyword>
<dbReference type="SUPFAM" id="SSF53756">
    <property type="entry name" value="UDP-Glycosyltransferase/glycogen phosphorylase"/>
    <property type="match status" value="1"/>
</dbReference>
<keyword evidence="8 11" id="KW-0663">Pyridoxal phosphate</keyword>
<comment type="catalytic activity">
    <reaction evidence="1 12">
        <text>[(1-&gt;4)-alpha-D-glucosyl](n) + phosphate = [(1-&gt;4)-alpha-D-glucosyl](n-1) + alpha-D-glucose 1-phosphate</text>
        <dbReference type="Rhea" id="RHEA:41732"/>
        <dbReference type="Rhea" id="RHEA-COMP:9584"/>
        <dbReference type="Rhea" id="RHEA-COMP:9586"/>
        <dbReference type="ChEBI" id="CHEBI:15444"/>
        <dbReference type="ChEBI" id="CHEBI:43474"/>
        <dbReference type="ChEBI" id="CHEBI:58601"/>
        <dbReference type="EC" id="2.4.1.1"/>
    </reaction>
</comment>
<dbReference type="GO" id="GO:0005737">
    <property type="term" value="C:cytoplasm"/>
    <property type="evidence" value="ECO:0007669"/>
    <property type="project" value="TreeGrafter"/>
</dbReference>
<evidence type="ECO:0000256" key="10">
    <source>
        <dbReference type="ARBA" id="ARBA00025174"/>
    </source>
</evidence>
<dbReference type="Pfam" id="PF00343">
    <property type="entry name" value="Phosphorylase"/>
    <property type="match status" value="1"/>
</dbReference>
<organism evidence="13 14">
    <name type="scientific">Aceticella autotrophica</name>
    <dbReference type="NCBI Taxonomy" id="2755338"/>
    <lineage>
        <taxon>Bacteria</taxon>
        <taxon>Bacillati</taxon>
        <taxon>Bacillota</taxon>
        <taxon>Clostridia</taxon>
        <taxon>Thermoanaerobacterales</taxon>
        <taxon>Thermoanaerobacteraceae</taxon>
        <taxon>Aceticella</taxon>
    </lineage>
</organism>
<dbReference type="InterPro" id="IPR011833">
    <property type="entry name" value="Glycg_phsphrylas"/>
</dbReference>
<dbReference type="PROSITE" id="PS00102">
    <property type="entry name" value="PHOSPHORYLASE"/>
    <property type="match status" value="1"/>
</dbReference>
<protein>
    <recommendedName>
        <fullName evidence="12">Alpha-1,4 glucan phosphorylase</fullName>
        <ecNumber evidence="12">2.4.1.1</ecNumber>
    </recommendedName>
</protein>
<dbReference type="Gene3D" id="3.40.50.2000">
    <property type="entry name" value="Glycogen Phosphorylase B"/>
    <property type="match status" value="2"/>
</dbReference>
<comment type="function">
    <text evidence="10">Phosphorylase is an important allosteric enzyme in carbohydrate metabolism. Enzymes from different sources differ in their regulatory mechanisms and in their natural substrates. However, all known phosphorylases share catalytic and structural properties.</text>
</comment>
<evidence type="ECO:0000256" key="11">
    <source>
        <dbReference type="PIRSR" id="PIRSR000460-1"/>
    </source>
</evidence>
<keyword evidence="4" id="KW-0597">Phosphoprotein</keyword>
<evidence type="ECO:0000256" key="7">
    <source>
        <dbReference type="ARBA" id="ARBA00022679"/>
    </source>
</evidence>
<comment type="function">
    <text evidence="12">Allosteric enzyme that catalyzes the rate-limiting step in glycogen catabolism, the phosphorolytic cleavage of glycogen to produce glucose-1-phosphate, and plays a central role in maintaining cellular and organismal glucose homeostasis.</text>
</comment>
<dbReference type="InterPro" id="IPR035090">
    <property type="entry name" value="Pyridoxal_P_attach_site"/>
</dbReference>
<dbReference type="PANTHER" id="PTHR11468">
    <property type="entry name" value="GLYCOGEN PHOSPHORYLASE"/>
    <property type="match status" value="1"/>
</dbReference>
<comment type="similarity">
    <text evidence="3 12">Belongs to the glycogen phosphorylase family.</text>
</comment>
<evidence type="ECO:0000256" key="2">
    <source>
        <dbReference type="ARBA" id="ARBA00001933"/>
    </source>
</evidence>
<dbReference type="PANTHER" id="PTHR11468:SF3">
    <property type="entry name" value="GLYCOGEN PHOSPHORYLASE, LIVER FORM"/>
    <property type="match status" value="1"/>
</dbReference>
<sequence>MLIKKEDLKKDFKDNLITLYAEDVSEASLEHKYFALSEVIKKYMFENWMKTNRNYSKNEVRQVYYFSIEFLLGRILESNLINLGIRDLCKEALSEMGINLDELCVIEKDAGLGNGGLGRLAACFLDSMASLSIPGHGNGIRYRYGFFDQKIMDGYQIEIPDNWLKDGYVWEIRRNEKAVRVRFNGNVRMVNSNGRLRAIHENYETVLAVPYDIPIVGYDGSTVNTLRLWSAEPMEREFDFSSFSSGDYTKAVEYKYSVEAISQVLYPDDSSIQNKSLRLKQEYFFASAGIQSILRTYKKKGKPIEELYRYVAIHINDTHPSLVIPELMRILVDEENLTWEKAWDITTKVVSYTNHTIMSEALEKWPVSLMMSLLPRIYTIIEEINRRFYLEVKDKFNNNWDKINKVSIIQNGNIMMANLCVVGSRFVNGVSELHTEILKKQVLSDLYEIYPRKFKSVTNGITHRRWLLKINPELVELINDAIGSSWIKKPNSLIELKKYIKDKDFCHEIADVKLKNKIKLAKYIKEKNNIELNPKSIFDIQAKRFHAYKRQLLNIMHIMYLYNKLKENPNTDIIPRTFIFSGKAAPGYKLAKEIIKLINCVADKVNNDNSVNDVLKVVFLENYNVSLAEMIIPCAEVSEQISTASKEASGTSNMKFMMNGAITIGTLDGANVEIKEAVGDDNIVIFGLKAYEVLNYYKNGGYSAMEIYNNDMRIHQILDQLVNGFWCVKESGFIDIHEHLLKYNDEFFVLKDFDEYVKAQEKISRLYQDKIKWNEMSINNIANSGRFSSDNSIKKYAENIWNV</sequence>
<evidence type="ECO:0000256" key="1">
    <source>
        <dbReference type="ARBA" id="ARBA00001275"/>
    </source>
</evidence>
<keyword evidence="9 12" id="KW-0119">Carbohydrate metabolism</keyword>
<evidence type="ECO:0000256" key="12">
    <source>
        <dbReference type="RuleBase" id="RU000587"/>
    </source>
</evidence>
<evidence type="ECO:0000313" key="13">
    <source>
        <dbReference type="EMBL" id="QSZ27711.1"/>
    </source>
</evidence>
<dbReference type="CDD" id="cd04300">
    <property type="entry name" value="GT35_Glycogen_Phosphorylase"/>
    <property type="match status" value="1"/>
</dbReference>
<evidence type="ECO:0000256" key="5">
    <source>
        <dbReference type="ARBA" id="ARBA00022600"/>
    </source>
</evidence>
<keyword evidence="5" id="KW-0321">Glycogen metabolism</keyword>
<dbReference type="FunFam" id="3.40.50.2000:FF:000005">
    <property type="entry name" value="Alpha-1,4 glucan phosphorylase"/>
    <property type="match status" value="1"/>
</dbReference>
<dbReference type="NCBIfam" id="TIGR02093">
    <property type="entry name" value="P_ylase"/>
    <property type="match status" value="1"/>
</dbReference>
<dbReference type="KEGG" id="aaut:ACETAC_02060"/>
<dbReference type="EC" id="2.4.1.1" evidence="12"/>
<comment type="cofactor">
    <cofactor evidence="2 12">
        <name>pyridoxal 5'-phosphate</name>
        <dbReference type="ChEBI" id="CHEBI:597326"/>
    </cofactor>
</comment>
<evidence type="ECO:0000256" key="8">
    <source>
        <dbReference type="ARBA" id="ARBA00022898"/>
    </source>
</evidence>
<dbReference type="FunFam" id="3.40.50.2000:FF:000153">
    <property type="entry name" value="Alpha-1,4 glucan phosphorylase"/>
    <property type="match status" value="1"/>
</dbReference>
<proteinExistence type="inferred from homology"/>
<dbReference type="GO" id="GO:0030170">
    <property type="term" value="F:pyridoxal phosphate binding"/>
    <property type="evidence" value="ECO:0007669"/>
    <property type="project" value="InterPro"/>
</dbReference>
<dbReference type="EMBL" id="CP060096">
    <property type="protein sequence ID" value="QSZ27711.1"/>
    <property type="molecule type" value="Genomic_DNA"/>
</dbReference>
<evidence type="ECO:0000313" key="14">
    <source>
        <dbReference type="Proteomes" id="UP000671913"/>
    </source>
</evidence>
<dbReference type="RefSeq" id="WP_284680421.1">
    <property type="nucleotide sequence ID" value="NZ_CP060096.1"/>
</dbReference>